<dbReference type="AlphaFoldDB" id="A0A381QDU2"/>
<organism evidence="2">
    <name type="scientific">marine metagenome</name>
    <dbReference type="NCBI Taxonomy" id="408172"/>
    <lineage>
        <taxon>unclassified sequences</taxon>
        <taxon>metagenomes</taxon>
        <taxon>ecological metagenomes</taxon>
    </lineage>
</organism>
<dbReference type="Pfam" id="PF12228">
    <property type="entry name" value="DUF3604"/>
    <property type="match status" value="2"/>
</dbReference>
<name>A0A381QDU2_9ZZZZ</name>
<protein>
    <recommendedName>
        <fullName evidence="3">DUF3604 domain-containing protein</fullName>
    </recommendedName>
</protein>
<keyword evidence="1" id="KW-0472">Membrane</keyword>
<evidence type="ECO:0000256" key="1">
    <source>
        <dbReference type="SAM" id="Phobius"/>
    </source>
</evidence>
<evidence type="ECO:0000313" key="2">
    <source>
        <dbReference type="EMBL" id="SUZ77170.1"/>
    </source>
</evidence>
<keyword evidence="1" id="KW-0812">Transmembrane</keyword>
<dbReference type="Gene3D" id="3.20.20.140">
    <property type="entry name" value="Metal-dependent hydrolases"/>
    <property type="match status" value="1"/>
</dbReference>
<evidence type="ECO:0008006" key="3">
    <source>
        <dbReference type="Google" id="ProtNLM"/>
    </source>
</evidence>
<feature type="transmembrane region" description="Helical" evidence="1">
    <location>
        <begin position="12"/>
        <end position="33"/>
    </location>
</feature>
<keyword evidence="1" id="KW-1133">Transmembrane helix</keyword>
<proteinExistence type="predicted"/>
<dbReference type="InterPro" id="IPR022028">
    <property type="entry name" value="DUF3604"/>
</dbReference>
<reference evidence="2" key="1">
    <citation type="submission" date="2018-05" db="EMBL/GenBank/DDBJ databases">
        <authorList>
            <person name="Lanie J.A."/>
            <person name="Ng W.-L."/>
            <person name="Kazmierczak K.M."/>
            <person name="Andrzejewski T.M."/>
            <person name="Davidsen T.M."/>
            <person name="Wayne K.J."/>
            <person name="Tettelin H."/>
            <person name="Glass J.I."/>
            <person name="Rusch D."/>
            <person name="Podicherti R."/>
            <person name="Tsui H.-C.T."/>
            <person name="Winkler M.E."/>
        </authorList>
    </citation>
    <scope>NUCLEOTIDE SEQUENCE</scope>
</reference>
<dbReference type="EMBL" id="UINC01001305">
    <property type="protein sequence ID" value="SUZ77170.1"/>
    <property type="molecule type" value="Genomic_DNA"/>
</dbReference>
<gene>
    <name evidence="2" type="ORF">METZ01_LOCUS30024</name>
</gene>
<accession>A0A381QDU2</accession>
<sequence length="783" mass="88027">MVMTKKITKIIKIIVLIAILLTASIIMIGRGWLGNHEGPGTITNNQIPKQIIENRAKAQNISAIKIGKNEPKQILFGDLHVHTTYSFDAFLTSLPMLNGEGSHPIGDACDFARFCSAIDFWSINDHAEASTPLRWKETVQSIQQCNAVSSEENNPDTVAFLGWEWTQVGRTPDTHYGHKNVIFRDITNDKIPARPIHSGGLSLAALRGLPRTNAVQLFALDPNQRMLDFATYLEELRQTNECEKGKSVRDLPSECREGAETPTELFSKLDDWGFTSMVIPHGTTWGFYTPPGSTFEKQLSGKMHDENRQTLIEVFSGHGNSEEYRDFRAAEINESGQPVCSEPTNIYLPSCYRAGEIIRQRCLESDNSIAECDVRAATARQDYVNAGVAGHLAIRGETPSEWLDSGQCKNCYIPAFNYRPGGSAQYILALTNFEEPTNPRRFRFGFMASSDNHRAKPGTGYKEFYRQGMTESSAGAANKRAEMAFRFDDGEPLAFSDTIDLGQLTQQTDINLIETSSANRRLNISGFMTLERERQASFFTTGGLIAVHADGRNRNEIWEAMENKEVYGTSGERILLWFDLLNGDDDKKLTMGSETKMSKAPEFEVRAIGAFEQKAGCPDYTYNTLSPEKLENLCRGECYNPSDKRKLITRIEVIKITPQITPNEDIINLIQDPWRSFDCPLDPNGCKISFQDDEYTSHKRDAVYYVRAIEEPSLAINADNLGCDYDENGNCIKVNMCYGDWKTDPSEDCLSMNEERAWSSPIFVDWKSNENFIATNNPDFSKK</sequence>